<dbReference type="AlphaFoldDB" id="A0A068TIJ4"/>
<dbReference type="EMBL" id="HG938356">
    <property type="protein sequence ID" value="CDN58277.1"/>
    <property type="molecule type" value="Genomic_DNA"/>
</dbReference>
<sequence>MKFLTKPFTVQIKKRRGLKSRDARKSVFSKLLDKVRSETAAPAARS</sequence>
<evidence type="ECO:0000313" key="1">
    <source>
        <dbReference type="EMBL" id="CDN58277.1"/>
    </source>
</evidence>
<name>A0A068TIJ4_NEOGA</name>
<evidence type="ECO:0000313" key="2">
    <source>
        <dbReference type="Proteomes" id="UP000028186"/>
    </source>
</evidence>
<dbReference type="PATRIC" id="fig|1028801.3.peg.6072"/>
<geneLocation type="plasmid" evidence="2">
    <name>II</name>
</geneLocation>
<dbReference type="Proteomes" id="UP000028186">
    <property type="component" value="Plasmid pHAMBI1141a"/>
</dbReference>
<accession>A0A068TIJ4</accession>
<keyword evidence="1" id="KW-0614">Plasmid</keyword>
<dbReference type="KEGG" id="ngl:RG1141_PA14450"/>
<reference evidence="2" key="1">
    <citation type="journal article" date="2014" name="BMC Genomics">
        <title>Genome sequencing of two Neorhizobium galegae strains reveals a noeT gene responsible for the unusual acetylation of the nodulation factors.</title>
        <authorList>
            <person name="Osterman J."/>
            <person name="Marsh J."/>
            <person name="Laine P.K."/>
            <person name="Zeng Z."/>
            <person name="Alatalo E."/>
            <person name="Sullivan J.T."/>
            <person name="Young J.P."/>
            <person name="Thomas-Oates J."/>
            <person name="Paulin L."/>
            <person name="Lindstrom K."/>
        </authorList>
    </citation>
    <scope>NUCLEOTIDE SEQUENCE [LARGE SCALE GENOMIC DNA]</scope>
    <source>
        <strain evidence="2">HAMBI 1141</strain>
        <plasmid evidence="2">II</plasmid>
    </source>
</reference>
<organism evidence="1 2">
    <name type="scientific">Neorhizobium galegae bv. officinalis bv. officinalis str. HAMBI 1141</name>
    <dbReference type="NCBI Taxonomy" id="1028801"/>
    <lineage>
        <taxon>Bacteria</taxon>
        <taxon>Pseudomonadati</taxon>
        <taxon>Pseudomonadota</taxon>
        <taxon>Alphaproteobacteria</taxon>
        <taxon>Hyphomicrobiales</taxon>
        <taxon>Rhizobiaceae</taxon>
        <taxon>Rhizobium/Agrobacterium group</taxon>
        <taxon>Neorhizobium</taxon>
    </lineage>
</organism>
<proteinExistence type="predicted"/>
<dbReference type="HOGENOM" id="CLU_3186327_0_0_5"/>
<protein>
    <submittedName>
        <fullName evidence="1">Uncharacterized protein</fullName>
    </submittedName>
</protein>
<gene>
    <name evidence="1" type="ORF">RG1141_PA14450</name>
</gene>